<proteinExistence type="predicted"/>
<reference evidence="2" key="1">
    <citation type="journal article" date="2019" name="Int. J. Syst. Evol. Microbiol.">
        <title>The Global Catalogue of Microorganisms (GCM) 10K type strain sequencing project: providing services to taxonomists for standard genome sequencing and annotation.</title>
        <authorList>
            <consortium name="The Broad Institute Genomics Platform"/>
            <consortium name="The Broad Institute Genome Sequencing Center for Infectious Disease"/>
            <person name="Wu L."/>
            <person name="Ma J."/>
        </authorList>
    </citation>
    <scope>NUCLEOTIDE SEQUENCE [LARGE SCALE GENOMIC DNA]</scope>
    <source>
        <strain evidence="2">NBRC 103632</strain>
    </source>
</reference>
<dbReference type="EMBL" id="BSPL01000009">
    <property type="protein sequence ID" value="GLS69021.1"/>
    <property type="molecule type" value="Genomic_DNA"/>
</dbReference>
<organism evidence="1 2">
    <name type="scientific">Methylobacterium tardum</name>
    <dbReference type="NCBI Taxonomy" id="374432"/>
    <lineage>
        <taxon>Bacteria</taxon>
        <taxon>Pseudomonadati</taxon>
        <taxon>Pseudomonadota</taxon>
        <taxon>Alphaproteobacteria</taxon>
        <taxon>Hyphomicrobiales</taxon>
        <taxon>Methylobacteriaceae</taxon>
        <taxon>Methylobacterium</taxon>
    </lineage>
</organism>
<evidence type="ECO:0000313" key="1">
    <source>
        <dbReference type="EMBL" id="GLS69021.1"/>
    </source>
</evidence>
<keyword evidence="2" id="KW-1185">Reference proteome</keyword>
<sequence>MDPLSAITAALVAGSSAVASGVATEAVKDTYKGLKTVLVDTYKLASTQLLEKKPTSPAAQEAVKEEIQDTPAILDDQAVLKKTKALQDAMRQELPDHLTAWGTDIKELEAGGNIIAECIQGGVRGKKWKAKGDVRISRVTARGSSSRNP</sequence>
<protein>
    <submittedName>
        <fullName evidence="1">Uncharacterized protein</fullName>
    </submittedName>
</protein>
<gene>
    <name evidence="1" type="ORF">GCM10007890_10330</name>
</gene>
<dbReference type="Proteomes" id="UP001157440">
    <property type="component" value="Unassembled WGS sequence"/>
</dbReference>
<comment type="caution">
    <text evidence="1">The sequence shown here is derived from an EMBL/GenBank/DDBJ whole genome shotgun (WGS) entry which is preliminary data.</text>
</comment>
<dbReference type="RefSeq" id="WP_238199119.1">
    <property type="nucleotide sequence ID" value="NZ_BPQZ01000031.1"/>
</dbReference>
<dbReference type="AlphaFoldDB" id="A0AA37T902"/>
<accession>A0AA37T902</accession>
<name>A0AA37T902_9HYPH</name>
<evidence type="ECO:0000313" key="2">
    <source>
        <dbReference type="Proteomes" id="UP001157440"/>
    </source>
</evidence>